<dbReference type="GO" id="GO:0003676">
    <property type="term" value="F:nucleic acid binding"/>
    <property type="evidence" value="ECO:0007669"/>
    <property type="project" value="InterPro"/>
</dbReference>
<proteinExistence type="predicted"/>
<reference evidence="6 7" key="1">
    <citation type="submission" date="2016-08" db="EMBL/GenBank/DDBJ databases">
        <authorList>
            <person name="Loux V."/>
            <person name="Rue O."/>
        </authorList>
    </citation>
    <scope>NUCLEOTIDE SEQUENCE [LARGE SCALE GENOMIC DNA]</scope>
    <source>
        <strain evidence="6 7">AFSSA_08CEB44bac</strain>
    </source>
</reference>
<comment type="caution">
    <text evidence="6">The sequence shown here is derived from an EMBL/GenBank/DDBJ whole genome shotgun (WGS) entry which is preliminary data.</text>
</comment>
<organism evidence="6 7">
    <name type="scientific">Bacillus cytotoxicus</name>
    <dbReference type="NCBI Taxonomy" id="580165"/>
    <lineage>
        <taxon>Bacteria</taxon>
        <taxon>Bacillati</taxon>
        <taxon>Bacillota</taxon>
        <taxon>Bacilli</taxon>
        <taxon>Bacillales</taxon>
        <taxon>Bacillaceae</taxon>
        <taxon>Bacillus</taxon>
        <taxon>Bacillus cereus group</taxon>
    </lineage>
</organism>
<dbReference type="AlphaFoldDB" id="A0AAX2CD10"/>
<dbReference type="InterPro" id="IPR018165">
    <property type="entry name" value="Ala-tRNA-synth_IIc_core"/>
</dbReference>
<evidence type="ECO:0000313" key="7">
    <source>
        <dbReference type="Proteomes" id="UP000242164"/>
    </source>
</evidence>
<comment type="subcellular location">
    <subcellularLocation>
        <location evidence="2">Cytoplasm</location>
    </subcellularLocation>
</comment>
<keyword evidence="3" id="KW-0479">Metal-binding</keyword>
<dbReference type="SUPFAM" id="SSF50447">
    <property type="entry name" value="Translation proteins"/>
    <property type="match status" value="1"/>
</dbReference>
<accession>A0AAX2CD10</accession>
<dbReference type="InterPro" id="IPR018164">
    <property type="entry name" value="Ala-tRNA-synth_IIc_N"/>
</dbReference>
<evidence type="ECO:0000259" key="5">
    <source>
        <dbReference type="PROSITE" id="PS50860"/>
    </source>
</evidence>
<dbReference type="InterPro" id="IPR018163">
    <property type="entry name" value="Thr/Ala-tRNA-synth_IIc_edit"/>
</dbReference>
<dbReference type="SMART" id="SM00863">
    <property type="entry name" value="tRNA_SAD"/>
    <property type="match status" value="1"/>
</dbReference>
<evidence type="ECO:0000256" key="2">
    <source>
        <dbReference type="ARBA" id="ARBA00004496"/>
    </source>
</evidence>
<sequence length="238" mass="27779">MSKEIFLENPYIKQGFSIIKNIENEKIILDKTIFYPTGGGQPCDIGYLKQNKIIFPVNKVERVDNEIIHFIDNSEKLQYGPVELVLDWNRRYKFMRYHSLLHVFAGYLYNEYDALTLGNQIFENRARIDIQFNAQLSDTEFQNIEKRINEIIQDNHQIKSRIINRCEGTNLDGKIKTVLSLIPNNINNIRLIEIENLDEQPCNGTHVSETKEIGSFQIISNKSKGKGKRRFELIINDV</sequence>
<dbReference type="GO" id="GO:0006419">
    <property type="term" value="P:alanyl-tRNA aminoacylation"/>
    <property type="evidence" value="ECO:0007669"/>
    <property type="project" value="InterPro"/>
</dbReference>
<dbReference type="GO" id="GO:0005524">
    <property type="term" value="F:ATP binding"/>
    <property type="evidence" value="ECO:0007669"/>
    <property type="project" value="InterPro"/>
</dbReference>
<name>A0AAX2CD10_9BACI</name>
<dbReference type="InterPro" id="IPR012947">
    <property type="entry name" value="tRNA_SAD"/>
</dbReference>
<keyword evidence="4" id="KW-0862">Zinc</keyword>
<dbReference type="Proteomes" id="UP000242164">
    <property type="component" value="Unassembled WGS sequence"/>
</dbReference>
<dbReference type="RefSeq" id="WP_011983589.1">
    <property type="nucleotide sequence ID" value="NZ_CP024096.1"/>
</dbReference>
<dbReference type="GO" id="GO:0005737">
    <property type="term" value="C:cytoplasm"/>
    <property type="evidence" value="ECO:0007669"/>
    <property type="project" value="UniProtKB-SubCell"/>
</dbReference>
<dbReference type="InterPro" id="IPR051335">
    <property type="entry name" value="Alanyl-tRNA_Editing_Enzymes"/>
</dbReference>
<dbReference type="GO" id="GO:0046872">
    <property type="term" value="F:metal ion binding"/>
    <property type="evidence" value="ECO:0007669"/>
    <property type="project" value="UniProtKB-KW"/>
</dbReference>
<dbReference type="Pfam" id="PF01411">
    <property type="entry name" value="tRNA-synt_2c"/>
    <property type="match status" value="1"/>
</dbReference>
<dbReference type="GeneID" id="33895840"/>
<dbReference type="PROSITE" id="PS50860">
    <property type="entry name" value="AA_TRNA_LIGASE_II_ALA"/>
    <property type="match status" value="1"/>
</dbReference>
<dbReference type="EMBL" id="FMIK01000015">
    <property type="protein sequence ID" value="SCL84383.1"/>
    <property type="molecule type" value="Genomic_DNA"/>
</dbReference>
<dbReference type="SUPFAM" id="SSF55186">
    <property type="entry name" value="ThrRS/AlaRS common domain"/>
    <property type="match status" value="1"/>
</dbReference>
<evidence type="ECO:0000313" key="6">
    <source>
        <dbReference type="EMBL" id="SCL84383.1"/>
    </source>
</evidence>
<evidence type="ECO:0000256" key="1">
    <source>
        <dbReference type="ARBA" id="ARBA00001947"/>
    </source>
</evidence>
<dbReference type="InterPro" id="IPR009000">
    <property type="entry name" value="Transl_B-barrel_sf"/>
</dbReference>
<keyword evidence="6" id="KW-0436">Ligase</keyword>
<gene>
    <name evidence="6" type="ORF">BCB44BAC_00549</name>
</gene>
<dbReference type="Pfam" id="PF07973">
    <property type="entry name" value="tRNA_SAD"/>
    <property type="match status" value="1"/>
</dbReference>
<dbReference type="Gene3D" id="2.40.30.130">
    <property type="match status" value="1"/>
</dbReference>
<dbReference type="GO" id="GO:0004813">
    <property type="term" value="F:alanine-tRNA ligase activity"/>
    <property type="evidence" value="ECO:0007669"/>
    <property type="project" value="InterPro"/>
</dbReference>
<dbReference type="Gene3D" id="3.30.980.10">
    <property type="entry name" value="Threonyl-trna Synthetase, Chain A, domain 2"/>
    <property type="match status" value="1"/>
</dbReference>
<comment type="cofactor">
    <cofactor evidence="1">
        <name>Zn(2+)</name>
        <dbReference type="ChEBI" id="CHEBI:29105"/>
    </cofactor>
</comment>
<evidence type="ECO:0000256" key="4">
    <source>
        <dbReference type="ARBA" id="ARBA00022833"/>
    </source>
</evidence>
<dbReference type="PANTHER" id="PTHR43462:SF1">
    <property type="entry name" value="ALANYL-TRNA EDITING PROTEIN AARSD1"/>
    <property type="match status" value="1"/>
</dbReference>
<evidence type="ECO:0000256" key="3">
    <source>
        <dbReference type="ARBA" id="ARBA00022723"/>
    </source>
</evidence>
<feature type="domain" description="Alanyl-transfer RNA synthetases family profile" evidence="5">
    <location>
        <begin position="1"/>
        <end position="238"/>
    </location>
</feature>
<protein>
    <submittedName>
        <fullName evidence="6">Threonyl/alanyl tRNA synthetase SAD</fullName>
    </submittedName>
</protein>
<keyword evidence="6" id="KW-0030">Aminoacyl-tRNA synthetase</keyword>
<dbReference type="PANTHER" id="PTHR43462">
    <property type="entry name" value="ALANYL-TRNA EDITING PROTEIN"/>
    <property type="match status" value="1"/>
</dbReference>
<dbReference type="GO" id="GO:0002161">
    <property type="term" value="F:aminoacyl-tRNA deacylase activity"/>
    <property type="evidence" value="ECO:0007669"/>
    <property type="project" value="UniProtKB-ARBA"/>
</dbReference>